<keyword evidence="1" id="KW-1133">Transmembrane helix</keyword>
<evidence type="ECO:0000256" key="1">
    <source>
        <dbReference type="SAM" id="Phobius"/>
    </source>
</evidence>
<accession>A0ABT8WYL3</accession>
<evidence type="ECO:0000313" key="5">
    <source>
        <dbReference type="Proteomes" id="UP001176891"/>
    </source>
</evidence>
<dbReference type="Proteomes" id="UP001176891">
    <property type="component" value="Unassembled WGS sequence"/>
</dbReference>
<evidence type="ECO:0000313" key="4">
    <source>
        <dbReference type="EMBL" id="MDO5986765.1"/>
    </source>
</evidence>
<sequence>MIENLFILGIVPKIAGNRKVIMGIVILLINYGISSLAAQAINGSFESKFKRYQKNEMFSGTTTHNWAPVAWQGERIHTQIVLWSDTDIKGLSYTISDFSNSTETLTDISTKLRFGQYIKGDIEARSCAEYPSHINSVEIMDALSNQVATTLKAIDPLKIWLTIDVPYTDITGTYTATFTVNGGDAPLVFNIALTLLDYRLPKVTDWEFHLDLWQFPMTILEHYNKANPDKTIKTWSDAHFELLKPAYNILADTGQKVITTYIKNGALGAESMVKWTRKTDGTWAYDFTVFDKYVTTLMSWGITKQISCFSPVGWNETTIPFWDEATRTTIDLNAPLGSETYETRWGDFLTAFKMHLDSKGWFHKTVLYLDEVSEEKLSHVVAVVHGNHADWKLGIAYSHRLPDSVKANFYDVSGILEDASSMGITNNKIATFYTSCTQKKPNNYVTPENNLAEMTWMSWHAQNEGYNGYLRWAYDFWRLTDPFDARDGNNTAGDFSMIYRSSNNTPIDFLPSLRLIMLREGIQDYEKLKRIKTILKKTSEPRHIETLKELDSIVGKFVKTSGADAEKLVREGQKTLESIAQKIAPY</sequence>
<dbReference type="Pfam" id="PF22680">
    <property type="entry name" value="Glyco_hydro_123_N_2"/>
    <property type="match status" value="1"/>
</dbReference>
<comment type="caution">
    <text evidence="4">The sequence shown here is derived from an EMBL/GenBank/DDBJ whole genome shotgun (WGS) entry which is preliminary data.</text>
</comment>
<dbReference type="Pfam" id="PF13320">
    <property type="entry name" value="GH123_cat"/>
    <property type="match status" value="1"/>
</dbReference>
<reference evidence="4" key="1">
    <citation type="submission" date="2023-07" db="EMBL/GenBank/DDBJ databases">
        <title>Two novel species in the genus Flavivirga.</title>
        <authorList>
            <person name="Kwon K."/>
        </authorList>
    </citation>
    <scope>NUCLEOTIDE SEQUENCE</scope>
    <source>
        <strain evidence="4">KACC 14157</strain>
    </source>
</reference>
<dbReference type="InterPro" id="IPR053850">
    <property type="entry name" value="Glyco_hydro_123_N_2"/>
</dbReference>
<organism evidence="4 5">
    <name type="scientific">Flavivirga amylovorans</name>
    <dbReference type="NCBI Taxonomy" id="870486"/>
    <lineage>
        <taxon>Bacteria</taxon>
        <taxon>Pseudomonadati</taxon>
        <taxon>Bacteroidota</taxon>
        <taxon>Flavobacteriia</taxon>
        <taxon>Flavobacteriales</taxon>
        <taxon>Flavobacteriaceae</taxon>
        <taxon>Flavivirga</taxon>
    </lineage>
</organism>
<feature type="domain" description="Glycoside hydrolase 123 catalytic" evidence="2">
    <location>
        <begin position="231"/>
        <end position="529"/>
    </location>
</feature>
<feature type="transmembrane region" description="Helical" evidence="1">
    <location>
        <begin position="20"/>
        <end position="41"/>
    </location>
</feature>
<proteinExistence type="predicted"/>
<evidence type="ECO:0000259" key="2">
    <source>
        <dbReference type="Pfam" id="PF13320"/>
    </source>
</evidence>
<gene>
    <name evidence="4" type="ORF">Q4Q39_05025</name>
</gene>
<keyword evidence="1" id="KW-0812">Transmembrane</keyword>
<evidence type="ECO:0000259" key="3">
    <source>
        <dbReference type="Pfam" id="PF22680"/>
    </source>
</evidence>
<protein>
    <submittedName>
        <fullName evidence="4">DUF4091 domain-containing protein</fullName>
    </submittedName>
</protein>
<dbReference type="RefSeq" id="WP_303281279.1">
    <property type="nucleotide sequence ID" value="NZ_BAABCZ010000016.1"/>
</dbReference>
<dbReference type="EMBL" id="JAUOEM010000001">
    <property type="protein sequence ID" value="MDO5986765.1"/>
    <property type="molecule type" value="Genomic_DNA"/>
</dbReference>
<feature type="domain" description="Glycoside hydrolase 123 N-terminal" evidence="3">
    <location>
        <begin position="50"/>
        <end position="181"/>
    </location>
</feature>
<name>A0ABT8WYL3_9FLAO</name>
<keyword evidence="5" id="KW-1185">Reference proteome</keyword>
<dbReference type="InterPro" id="IPR025150">
    <property type="entry name" value="GH123_cat"/>
</dbReference>
<keyword evidence="1" id="KW-0472">Membrane</keyword>